<protein>
    <recommendedName>
        <fullName evidence="1">FAD/NAD(P)-binding domain-containing protein</fullName>
    </recommendedName>
</protein>
<feature type="domain" description="FAD/NAD(P)-binding" evidence="1">
    <location>
        <begin position="3"/>
        <end position="62"/>
    </location>
</feature>
<proteinExistence type="predicted"/>
<dbReference type="GO" id="GO:0016491">
    <property type="term" value="F:oxidoreductase activity"/>
    <property type="evidence" value="ECO:0007669"/>
    <property type="project" value="InterPro"/>
</dbReference>
<dbReference type="SUPFAM" id="SSF51905">
    <property type="entry name" value="FAD/NAD(P)-binding domain"/>
    <property type="match status" value="1"/>
</dbReference>
<dbReference type="Proteomes" id="UP000321798">
    <property type="component" value="Unassembled WGS sequence"/>
</dbReference>
<evidence type="ECO:0000313" key="2">
    <source>
        <dbReference type="EMBL" id="GEP69139.1"/>
    </source>
</evidence>
<dbReference type="InterPro" id="IPR036188">
    <property type="entry name" value="FAD/NAD-bd_sf"/>
</dbReference>
<comment type="caution">
    <text evidence="2">The sequence shown here is derived from an EMBL/GenBank/DDBJ whole genome shotgun (WGS) entry which is preliminary data.</text>
</comment>
<dbReference type="Pfam" id="PF07992">
    <property type="entry name" value="Pyr_redox_2"/>
    <property type="match status" value="1"/>
</dbReference>
<dbReference type="InterPro" id="IPR023753">
    <property type="entry name" value="FAD/NAD-binding_dom"/>
</dbReference>
<dbReference type="AlphaFoldDB" id="A0A512PD52"/>
<keyword evidence="3" id="KW-1185">Reference proteome</keyword>
<gene>
    <name evidence="2" type="ORF">CSO01_18540</name>
</gene>
<dbReference type="Gene3D" id="3.50.50.60">
    <property type="entry name" value="FAD/NAD(P)-binding domain"/>
    <property type="match status" value="1"/>
</dbReference>
<accession>A0A512PD52</accession>
<reference evidence="2 3" key="1">
    <citation type="submission" date="2019-07" db="EMBL/GenBank/DDBJ databases">
        <title>Whole genome shotgun sequence of Cellulomonas soli NBRC 109434.</title>
        <authorList>
            <person name="Hosoyama A."/>
            <person name="Uohara A."/>
            <person name="Ohji S."/>
            <person name="Ichikawa N."/>
        </authorList>
    </citation>
    <scope>NUCLEOTIDE SEQUENCE [LARGE SCALE GENOMIC DNA]</scope>
    <source>
        <strain evidence="2 3">NBRC 109434</strain>
    </source>
</reference>
<evidence type="ECO:0000259" key="1">
    <source>
        <dbReference type="Pfam" id="PF07992"/>
    </source>
</evidence>
<name>A0A512PD52_9CELL</name>
<organism evidence="2 3">
    <name type="scientific">Cellulomonas soli</name>
    <dbReference type="NCBI Taxonomy" id="931535"/>
    <lineage>
        <taxon>Bacteria</taxon>
        <taxon>Bacillati</taxon>
        <taxon>Actinomycetota</taxon>
        <taxon>Actinomycetes</taxon>
        <taxon>Micrococcales</taxon>
        <taxon>Cellulomonadaceae</taxon>
        <taxon>Cellulomonas</taxon>
    </lineage>
</organism>
<dbReference type="RefSeq" id="WP_223203567.1">
    <property type="nucleotide sequence ID" value="NZ_BAABBJ010000006.1"/>
</dbReference>
<dbReference type="Gene3D" id="3.90.660.10">
    <property type="match status" value="1"/>
</dbReference>
<sequence length="378" mass="41519">MVHDVVVIGAGSAGLSCAKRLIEGGADVRVVSDTLGGRLAYDAGEAVNFGAYFVMSNYHHAEKLVTRRTRINPLSCRFHDADGSFATLSGHTVRRIPGLARFALVMARFMRHYSTFKTNCEYMSQREAMELDPYIARLFVQPASEFIAAHRLGAVAEDYVSKFSYACTGVDLDSITALDFCNVSQGLLVPIHRFSVDEQAIRGWLGQAYLQDTVVAHAEQDGVHTLSTAGGVTLQARNVVFATPAAVTAQFLDLGEIRRTCQLYVLHVRGRLRTGLDGEAMNLFPFSSPIIFTAVQDDGSVLVYSREPEVDLDALFVRHELVSRRDWDKAMYVSGRAYVEQQYGPSTYVAGDHNGLGLEPAAISGVYAARQILKTLPR</sequence>
<evidence type="ECO:0000313" key="3">
    <source>
        <dbReference type="Proteomes" id="UP000321798"/>
    </source>
</evidence>
<dbReference type="EMBL" id="BKAL01000006">
    <property type="protein sequence ID" value="GEP69139.1"/>
    <property type="molecule type" value="Genomic_DNA"/>
</dbReference>
<dbReference type="Gene3D" id="1.10.405.10">
    <property type="entry name" value="Guanine Nucleotide Dissociation Inhibitor, domain 1"/>
    <property type="match status" value="1"/>
</dbReference>